<reference evidence="3" key="1">
    <citation type="submission" date="2016-04" db="EMBL/GenBank/DDBJ databases">
        <authorList>
            <person name="Quiroz-Castaneda R.E."/>
            <person name="Martinez-Ocampo F."/>
        </authorList>
    </citation>
    <scope>NUCLEOTIDE SEQUENCE [LARGE SCALE GENOMIC DNA]</scope>
    <source>
        <strain evidence="3">INIFAP01</strain>
    </source>
</reference>
<evidence type="ECO:0000256" key="1">
    <source>
        <dbReference type="SAM" id="Coils"/>
    </source>
</evidence>
<proteinExistence type="predicted"/>
<feature type="coiled-coil region" evidence="1">
    <location>
        <begin position="26"/>
        <end position="53"/>
    </location>
</feature>
<gene>
    <name evidence="2" type="ORF">A6V39_05300</name>
</gene>
<keyword evidence="1" id="KW-0175">Coiled coil</keyword>
<evidence type="ECO:0000313" key="3">
    <source>
        <dbReference type="Proteomes" id="UP000077623"/>
    </source>
</evidence>
<dbReference type="AlphaFoldDB" id="A0A1A9QCK9"/>
<dbReference type="EMBL" id="LWUJ01000015">
    <property type="protein sequence ID" value="OAL09751.1"/>
    <property type="molecule type" value="Genomic_DNA"/>
</dbReference>
<dbReference type="RefSeq" id="WP_187150699.1">
    <property type="nucleotide sequence ID" value="NZ_LWUJ01000015.1"/>
</dbReference>
<keyword evidence="3" id="KW-1185">Reference proteome</keyword>
<dbReference type="Proteomes" id="UP000077623">
    <property type="component" value="Unassembled WGS sequence"/>
</dbReference>
<evidence type="ECO:0000313" key="2">
    <source>
        <dbReference type="EMBL" id="OAL09751.1"/>
    </source>
</evidence>
<accession>A0A1A9QCK9</accession>
<name>A0A1A9QCK9_9MOLU</name>
<protein>
    <submittedName>
        <fullName evidence="2">Uncharacterized protein</fullName>
    </submittedName>
</protein>
<sequence>MWSLTKVLVFSSVAIAGSGGGGWAIYRALKEDVEAVKKERVKWDSKLDILKQELIKLRTGNNDEYSTLTKKIAPNERSTIFDLNNENNAFQSDKKDLQRKALSDFCKNDEKKQGIREGLLKIICE</sequence>
<organism evidence="2 3">
    <name type="scientific">Candidatus Mycoplasma haematobovis</name>
    <dbReference type="NCBI Taxonomy" id="432608"/>
    <lineage>
        <taxon>Bacteria</taxon>
        <taxon>Bacillati</taxon>
        <taxon>Mycoplasmatota</taxon>
        <taxon>Mollicutes</taxon>
        <taxon>Mycoplasmataceae</taxon>
        <taxon>Mycoplasma</taxon>
    </lineage>
</organism>
<comment type="caution">
    <text evidence="2">The sequence shown here is derived from an EMBL/GenBank/DDBJ whole genome shotgun (WGS) entry which is preliminary data.</text>
</comment>